<dbReference type="EMBL" id="CP000612">
    <property type="protein sequence ID" value="ABO51250.1"/>
    <property type="molecule type" value="Genomic_DNA"/>
</dbReference>
<dbReference type="HOGENOM" id="CLU_128251_1_0_9"/>
<dbReference type="InterPro" id="IPR012854">
    <property type="entry name" value="Cu_amine_oxidase-like_N"/>
</dbReference>
<name>A4J847_DESRM</name>
<organism evidence="2 3">
    <name type="scientific">Desulforamulus reducens (strain ATCC BAA-1160 / DSM 100696 / MI-1)</name>
    <name type="common">Desulfotomaculum reducens</name>
    <dbReference type="NCBI Taxonomy" id="349161"/>
    <lineage>
        <taxon>Bacteria</taxon>
        <taxon>Bacillati</taxon>
        <taxon>Bacillota</taxon>
        <taxon>Clostridia</taxon>
        <taxon>Eubacteriales</taxon>
        <taxon>Peptococcaceae</taxon>
        <taxon>Desulforamulus</taxon>
    </lineage>
</organism>
<accession>A4J847</accession>
<dbReference type="STRING" id="349161.Dred_2746"/>
<dbReference type="eggNOG" id="COG0103">
    <property type="taxonomic scope" value="Bacteria"/>
</dbReference>
<dbReference type="Pfam" id="PF07833">
    <property type="entry name" value="Cu_amine_oxidN1"/>
    <property type="match status" value="1"/>
</dbReference>
<dbReference type="SUPFAM" id="SSF55383">
    <property type="entry name" value="Copper amine oxidase, domain N"/>
    <property type="match status" value="1"/>
</dbReference>
<dbReference type="Proteomes" id="UP000001556">
    <property type="component" value="Chromosome"/>
</dbReference>
<reference evidence="2 3" key="1">
    <citation type="submission" date="2007-03" db="EMBL/GenBank/DDBJ databases">
        <title>Complete sequence of Desulfotomaculum reducens MI-1.</title>
        <authorList>
            <consortium name="US DOE Joint Genome Institute"/>
            <person name="Copeland A."/>
            <person name="Lucas S."/>
            <person name="Lapidus A."/>
            <person name="Barry K."/>
            <person name="Detter J.C."/>
            <person name="Glavina del Rio T."/>
            <person name="Hammon N."/>
            <person name="Israni S."/>
            <person name="Dalin E."/>
            <person name="Tice H."/>
            <person name="Pitluck S."/>
            <person name="Sims D."/>
            <person name="Brettin T."/>
            <person name="Bruce D."/>
            <person name="Han C."/>
            <person name="Tapia R."/>
            <person name="Schmutz J."/>
            <person name="Larimer F."/>
            <person name="Land M."/>
            <person name="Hauser L."/>
            <person name="Kyrpides N."/>
            <person name="Kim E."/>
            <person name="Tebo B.M."/>
            <person name="Richardson P."/>
        </authorList>
    </citation>
    <scope>NUCLEOTIDE SEQUENCE [LARGE SCALE GENOMIC DNA]</scope>
    <source>
        <strain evidence="2 3">MI-1</strain>
    </source>
</reference>
<gene>
    <name evidence="2" type="ordered locus">Dred_2746</name>
</gene>
<dbReference type="RefSeq" id="WP_011879047.1">
    <property type="nucleotide sequence ID" value="NC_009253.1"/>
</dbReference>
<dbReference type="OrthoDB" id="9779128at2"/>
<feature type="domain" description="Copper amine oxidase-like N-terminal" evidence="1">
    <location>
        <begin position="35"/>
        <end position="141"/>
    </location>
</feature>
<evidence type="ECO:0000313" key="2">
    <source>
        <dbReference type="EMBL" id="ABO51250.1"/>
    </source>
</evidence>
<dbReference type="AlphaFoldDB" id="A4J847"/>
<keyword evidence="3" id="KW-1185">Reference proteome</keyword>
<evidence type="ECO:0000259" key="1">
    <source>
        <dbReference type="Pfam" id="PF07833"/>
    </source>
</evidence>
<evidence type="ECO:0000313" key="3">
    <source>
        <dbReference type="Proteomes" id="UP000001556"/>
    </source>
</evidence>
<dbReference type="Gene3D" id="3.30.457.10">
    <property type="entry name" value="Copper amine oxidase-like, N-terminal domain"/>
    <property type="match status" value="1"/>
</dbReference>
<proteinExistence type="predicted"/>
<dbReference type="KEGG" id="drm:Dred_2746"/>
<sequence>MKLKTKFLLVVLMVTLLQITFLVPAQAGYDYIDIVMNGNYLYTDVPPVMYQNRIFVPMRTIFEASGVTVDWDQYLGEITATDGRNELIMYVEAYDAYLNGELIYLEVPPIVVYGRTMVPIRFIGETLGYHVWWDEYSQTVFLE</sequence>
<dbReference type="InterPro" id="IPR036582">
    <property type="entry name" value="Mao_N_sf"/>
</dbReference>
<protein>
    <submittedName>
        <fullName evidence="2">Copper amine oxidase domain protein</fullName>
    </submittedName>
</protein>